<dbReference type="InterPro" id="IPR039421">
    <property type="entry name" value="Type_1_exporter"/>
</dbReference>
<feature type="transmembrane region" description="Helical" evidence="7">
    <location>
        <begin position="679"/>
        <end position="710"/>
    </location>
</feature>
<dbReference type="PROSITE" id="PS00211">
    <property type="entry name" value="ABC_TRANSPORTER_1"/>
    <property type="match status" value="1"/>
</dbReference>
<sequence length="972" mass="108182">MAEPIRTKMESFFTKVGMIHDVEGNNPILITDENSVWYVASGYVDVFAVVMEGENAGTRHKRRYMFSLDEGALLFGFDNGQMVERMGLLLTASVGTKVFRIDKELLLNRRLNDQWDNEWLASRVDQWVGSWSAALNVRNSPLEFTLLEPGEDQNLIPDQTWRPMRTVWIKVQDGTILWGKEHPVTTEVACYIPVTSSGWLETQQAAVVDVRATQSWLPTDPSLHGLYAFHRLVANRLAVVVAKERLQEQERLQQRTEHDDSLMDHALKKLIAVTGPDEQQVVSFYSTDPLYPVGKIVGDYAGIVMKPVTRKLKSQSKRSPVQEMAEASGVRSRQVALKGEWWEADNGPLVGYLETSGEPIALIPAGANSYRWENPMHGENGFVNDEMAATIQPMAYMFYRPFPARELGIKDLLQYGAHHSVRRDLVMVILMGALAGLLGIMVPLASGILVDTIIPESYRGPLVQMAFILIAVVLSIALFRLAGSLAALRMEGRVENAVQAAIWDRLLNLPVSFFRNYSAGDLASRAGSINAIRQLLSGAVISSLLTGVFSIFQFALLFRYSPVLALVAGGLVLISMSFTFAIGLLQVRYQRRLLELQGQIAGTVLQLLNGMSKFRMAAAENRAFFLWARAFAEQKKWSYKVRMLDSFSSVFQAFFPLLTSMVLFYLVVSTRSEMSAGQFIAFFAAFTSFLMAMLGMATALLSVVNIVPLYERAKPILKTLPEIHDQLEDPGEVSGAIEIRHIQFRYEEDQALVLNDLSMDIKSGQYVAFVGASGCGKSTLMRLLLGFEQPQSGSIYFDGQDLRSLDISLLRSQFGVVLQNSKLMSGDIFTNITGTSDLTIQDAWEAAAMAGFDDDIRSMPMGMHTVISEGGGTLSGGQRQRLMIARAIAKRPKILFFDEATSALDNRTQRIVSQSLSKLQVTRIVIAHRLSTITQADHIYVFDKGRIIQSGTYQELMEQNGLFAELASRQLA</sequence>
<dbReference type="PANTHER" id="PTHR24221">
    <property type="entry name" value="ATP-BINDING CASSETTE SUB-FAMILY B"/>
    <property type="match status" value="1"/>
</dbReference>
<dbReference type="InterPro" id="IPR036640">
    <property type="entry name" value="ABC1_TM_sf"/>
</dbReference>
<keyword evidence="4 10" id="KW-0067">ATP-binding</keyword>
<feature type="transmembrane region" description="Helical" evidence="7">
    <location>
        <begin position="644"/>
        <end position="667"/>
    </location>
</feature>
<feature type="domain" description="ABC transmembrane type-1" evidence="9">
    <location>
        <begin position="426"/>
        <end position="705"/>
    </location>
</feature>
<evidence type="ECO:0000256" key="7">
    <source>
        <dbReference type="SAM" id="Phobius"/>
    </source>
</evidence>
<comment type="caution">
    <text evidence="10">The sequence shown here is derived from an EMBL/GenBank/DDBJ whole genome shotgun (WGS) entry which is preliminary data.</text>
</comment>
<gene>
    <name evidence="10" type="ORF">J2Z28_003097</name>
</gene>
<name>A0ABS4RVW4_PAEXY</name>
<dbReference type="SUPFAM" id="SSF52540">
    <property type="entry name" value="P-loop containing nucleoside triphosphate hydrolases"/>
    <property type="match status" value="1"/>
</dbReference>
<dbReference type="NCBIfam" id="TIGR03797">
    <property type="entry name" value="NHLM_micro_ABC2"/>
    <property type="match status" value="1"/>
</dbReference>
<feature type="transmembrane region" description="Helical" evidence="7">
    <location>
        <begin position="462"/>
        <end position="483"/>
    </location>
</feature>
<dbReference type="Pfam" id="PF00005">
    <property type="entry name" value="ABC_tran"/>
    <property type="match status" value="1"/>
</dbReference>
<keyword evidence="6 7" id="KW-0472">Membrane</keyword>
<dbReference type="SUPFAM" id="SSF90123">
    <property type="entry name" value="ABC transporter transmembrane region"/>
    <property type="match status" value="1"/>
</dbReference>
<evidence type="ECO:0000256" key="3">
    <source>
        <dbReference type="ARBA" id="ARBA00022741"/>
    </source>
</evidence>
<protein>
    <submittedName>
        <fullName evidence="10">ATP-binding cassette subfamily C protein</fullName>
    </submittedName>
</protein>
<evidence type="ECO:0000256" key="6">
    <source>
        <dbReference type="ARBA" id="ARBA00023136"/>
    </source>
</evidence>
<organism evidence="10 11">
    <name type="scientific">Paenibacillus xylanexedens</name>
    <dbReference type="NCBI Taxonomy" id="528191"/>
    <lineage>
        <taxon>Bacteria</taxon>
        <taxon>Bacillati</taxon>
        <taxon>Bacillota</taxon>
        <taxon>Bacilli</taxon>
        <taxon>Bacillales</taxon>
        <taxon>Paenibacillaceae</taxon>
        <taxon>Paenibacillus</taxon>
    </lineage>
</organism>
<keyword evidence="5 7" id="KW-1133">Transmembrane helix</keyword>
<dbReference type="InterPro" id="IPR003439">
    <property type="entry name" value="ABC_transporter-like_ATP-bd"/>
</dbReference>
<dbReference type="InterPro" id="IPR027417">
    <property type="entry name" value="P-loop_NTPase"/>
</dbReference>
<dbReference type="PANTHER" id="PTHR24221:SF654">
    <property type="entry name" value="ATP-BINDING CASSETTE SUB-FAMILY B MEMBER 6"/>
    <property type="match status" value="1"/>
</dbReference>
<reference evidence="10 11" key="1">
    <citation type="submission" date="2021-03" db="EMBL/GenBank/DDBJ databases">
        <title>Genomic Encyclopedia of Type Strains, Phase IV (KMG-IV): sequencing the most valuable type-strain genomes for metagenomic binning, comparative biology and taxonomic classification.</title>
        <authorList>
            <person name="Goeker M."/>
        </authorList>
    </citation>
    <scope>NUCLEOTIDE SEQUENCE [LARGE SCALE GENOMIC DNA]</scope>
    <source>
        <strain evidence="10 11">DSM 21292</strain>
    </source>
</reference>
<evidence type="ECO:0000259" key="9">
    <source>
        <dbReference type="PROSITE" id="PS50929"/>
    </source>
</evidence>
<keyword evidence="3" id="KW-0547">Nucleotide-binding</keyword>
<evidence type="ECO:0000256" key="5">
    <source>
        <dbReference type="ARBA" id="ARBA00022989"/>
    </source>
</evidence>
<dbReference type="PROSITE" id="PS50893">
    <property type="entry name" value="ABC_TRANSPORTER_2"/>
    <property type="match status" value="1"/>
</dbReference>
<dbReference type="InterPro" id="IPR017871">
    <property type="entry name" value="ABC_transporter-like_CS"/>
</dbReference>
<feature type="transmembrane region" description="Helical" evidence="7">
    <location>
        <begin position="425"/>
        <end position="450"/>
    </location>
</feature>
<proteinExistence type="predicted"/>
<accession>A0ABS4RVW4</accession>
<dbReference type="RefSeq" id="WP_211083078.1">
    <property type="nucleotide sequence ID" value="NZ_CBCSLC010000027.1"/>
</dbReference>
<dbReference type="EMBL" id="JAGIKV010000010">
    <property type="protein sequence ID" value="MBP2246449.1"/>
    <property type="molecule type" value="Genomic_DNA"/>
</dbReference>
<feature type="domain" description="ABC transporter" evidence="8">
    <location>
        <begin position="737"/>
        <end position="969"/>
    </location>
</feature>
<keyword evidence="11" id="KW-1185">Reference proteome</keyword>
<evidence type="ECO:0000256" key="4">
    <source>
        <dbReference type="ARBA" id="ARBA00022840"/>
    </source>
</evidence>
<dbReference type="Proteomes" id="UP000810207">
    <property type="component" value="Unassembled WGS sequence"/>
</dbReference>
<dbReference type="PROSITE" id="PS50929">
    <property type="entry name" value="ABC_TM1F"/>
    <property type="match status" value="1"/>
</dbReference>
<dbReference type="Gene3D" id="3.40.50.300">
    <property type="entry name" value="P-loop containing nucleotide triphosphate hydrolases"/>
    <property type="match status" value="1"/>
</dbReference>
<dbReference type="InterPro" id="IPR011527">
    <property type="entry name" value="ABC1_TM_dom"/>
</dbReference>
<evidence type="ECO:0000313" key="11">
    <source>
        <dbReference type="Proteomes" id="UP000810207"/>
    </source>
</evidence>
<feature type="transmembrane region" description="Helical" evidence="7">
    <location>
        <begin position="535"/>
        <end position="557"/>
    </location>
</feature>
<dbReference type="InterPro" id="IPR022515">
    <property type="entry name" value="NHPM_micro_ABC2"/>
</dbReference>
<dbReference type="GO" id="GO:0005524">
    <property type="term" value="F:ATP binding"/>
    <property type="evidence" value="ECO:0007669"/>
    <property type="project" value="UniProtKB-KW"/>
</dbReference>
<dbReference type="Gene3D" id="1.20.1560.10">
    <property type="entry name" value="ABC transporter type 1, transmembrane domain"/>
    <property type="match status" value="1"/>
</dbReference>
<feature type="transmembrane region" description="Helical" evidence="7">
    <location>
        <begin position="563"/>
        <end position="585"/>
    </location>
</feature>
<evidence type="ECO:0000259" key="8">
    <source>
        <dbReference type="PROSITE" id="PS50893"/>
    </source>
</evidence>
<evidence type="ECO:0000256" key="1">
    <source>
        <dbReference type="ARBA" id="ARBA00004651"/>
    </source>
</evidence>
<dbReference type="InterPro" id="IPR003593">
    <property type="entry name" value="AAA+_ATPase"/>
</dbReference>
<evidence type="ECO:0000256" key="2">
    <source>
        <dbReference type="ARBA" id="ARBA00022692"/>
    </source>
</evidence>
<dbReference type="SMART" id="SM00382">
    <property type="entry name" value="AAA"/>
    <property type="match status" value="1"/>
</dbReference>
<keyword evidence="2 7" id="KW-0812">Transmembrane</keyword>
<comment type="subcellular location">
    <subcellularLocation>
        <location evidence="1">Cell membrane</location>
        <topology evidence="1">Multi-pass membrane protein</topology>
    </subcellularLocation>
</comment>
<dbReference type="Pfam" id="PF00664">
    <property type="entry name" value="ABC_membrane"/>
    <property type="match status" value="1"/>
</dbReference>
<evidence type="ECO:0000313" key="10">
    <source>
        <dbReference type="EMBL" id="MBP2246449.1"/>
    </source>
</evidence>